<proteinExistence type="predicted"/>
<name>A0A0G1PH94_9BACT</name>
<dbReference type="EMBL" id="LCKT01000009">
    <property type="protein sequence ID" value="KKU04788.1"/>
    <property type="molecule type" value="Genomic_DNA"/>
</dbReference>
<sequence length="169" mass="18982">AHKPGAKAFRGGESRSWKCITLRSQVQVLPPQQRNRRKAVFLFRGARVWDTLACGLAMSSRPRNSIVMPRIRSLPAGRRQASYARKAGTVPTGIKRPKNTKAATKVAALVLSDYFSRVIFLSLRTIFPRSCSSSLRFSSLSIPSRRCFGAYPHPRILTFLVPDILIQHY</sequence>
<evidence type="ECO:0000313" key="2">
    <source>
        <dbReference type="Proteomes" id="UP000034696"/>
    </source>
</evidence>
<gene>
    <name evidence="1" type="ORF">UX06_C0009G0019</name>
</gene>
<evidence type="ECO:0000313" key="1">
    <source>
        <dbReference type="EMBL" id="KKU04788.1"/>
    </source>
</evidence>
<protein>
    <submittedName>
        <fullName evidence="1">Uncharacterized protein</fullName>
    </submittedName>
</protein>
<dbReference type="Proteomes" id="UP000034696">
    <property type="component" value="Unassembled WGS sequence"/>
</dbReference>
<accession>A0A0G1PH94</accession>
<dbReference type="AlphaFoldDB" id="A0A0G1PH94"/>
<comment type="caution">
    <text evidence="1">The sequence shown here is derived from an EMBL/GenBank/DDBJ whole genome shotgun (WGS) entry which is preliminary data.</text>
</comment>
<feature type="non-terminal residue" evidence="1">
    <location>
        <position position="1"/>
    </location>
</feature>
<reference evidence="1 2" key="1">
    <citation type="journal article" date="2015" name="Nature">
        <title>rRNA introns, odd ribosomes, and small enigmatic genomes across a large radiation of phyla.</title>
        <authorList>
            <person name="Brown C.T."/>
            <person name="Hug L.A."/>
            <person name="Thomas B.C."/>
            <person name="Sharon I."/>
            <person name="Castelle C.J."/>
            <person name="Singh A."/>
            <person name="Wilkins M.J."/>
            <person name="Williams K.H."/>
            <person name="Banfield J.F."/>
        </authorList>
    </citation>
    <scope>NUCLEOTIDE SEQUENCE [LARGE SCALE GENOMIC DNA]</scope>
</reference>
<organism evidence="1 2">
    <name type="scientific">Candidatus Giovannonibacteria bacterium GW2011_GWA2_45_21</name>
    <dbReference type="NCBI Taxonomy" id="1618649"/>
    <lineage>
        <taxon>Bacteria</taxon>
        <taxon>Candidatus Giovannoniibacteriota</taxon>
    </lineage>
</organism>